<comment type="caution">
    <text evidence="1">The sequence shown here is derived from an EMBL/GenBank/DDBJ whole genome shotgun (WGS) entry which is preliminary data.</text>
</comment>
<keyword evidence="2" id="KW-1185">Reference proteome</keyword>
<dbReference type="RefSeq" id="WP_036653546.1">
    <property type="nucleotide sequence ID" value="NZ_BAVZ01000037.1"/>
</dbReference>
<dbReference type="AlphaFoldDB" id="W7Z1C8"/>
<organism evidence="1 2">
    <name type="scientific">Paenibacillus pini JCM 16418</name>
    <dbReference type="NCBI Taxonomy" id="1236976"/>
    <lineage>
        <taxon>Bacteria</taxon>
        <taxon>Bacillati</taxon>
        <taxon>Bacillota</taxon>
        <taxon>Bacilli</taxon>
        <taxon>Bacillales</taxon>
        <taxon>Paenibacillaceae</taxon>
        <taxon>Paenibacillus</taxon>
    </lineage>
</organism>
<dbReference type="EMBL" id="BAVZ01000037">
    <property type="protein sequence ID" value="GAF10796.1"/>
    <property type="molecule type" value="Genomic_DNA"/>
</dbReference>
<proteinExistence type="predicted"/>
<evidence type="ECO:0000313" key="2">
    <source>
        <dbReference type="Proteomes" id="UP000019364"/>
    </source>
</evidence>
<protein>
    <submittedName>
        <fullName evidence="1">Uncharacterized protein</fullName>
    </submittedName>
</protein>
<dbReference type="STRING" id="1236976.JCM16418_5018"/>
<evidence type="ECO:0000313" key="1">
    <source>
        <dbReference type="EMBL" id="GAF10796.1"/>
    </source>
</evidence>
<dbReference type="Proteomes" id="UP000019364">
    <property type="component" value="Unassembled WGS sequence"/>
</dbReference>
<gene>
    <name evidence="1" type="ORF">JCM16418_5018</name>
</gene>
<sequence>MTNVIKEQYEINQHVFYIKKKVKAVVKGYNGEDRILISFCPHGKDKRISKLVHTKYLTEWKSLMRERKFIS</sequence>
<name>W7Z1C8_9BACL</name>
<reference evidence="1 2" key="1">
    <citation type="journal article" date="2014" name="Genome Announc.">
        <title>Draft Genome Sequence of Paenibacillus pini JCM 16418T, Isolated from the Rhizosphere of Pine Tree.</title>
        <authorList>
            <person name="Yuki M."/>
            <person name="Oshima K."/>
            <person name="Suda W."/>
            <person name="Oshida Y."/>
            <person name="Kitamura K."/>
            <person name="Iida Y."/>
            <person name="Hattori M."/>
            <person name="Ohkuma M."/>
        </authorList>
    </citation>
    <scope>NUCLEOTIDE SEQUENCE [LARGE SCALE GENOMIC DNA]</scope>
    <source>
        <strain evidence="1 2">JCM 16418</strain>
    </source>
</reference>
<accession>W7Z1C8</accession>